<gene>
    <name evidence="1" type="ORF">F5144DRAFT_5806</name>
</gene>
<reference evidence="1 2" key="1">
    <citation type="journal article" date="2021" name="Nat. Commun.">
        <title>Genetic determinants of endophytism in the Arabidopsis root mycobiome.</title>
        <authorList>
            <person name="Mesny F."/>
            <person name="Miyauchi S."/>
            <person name="Thiergart T."/>
            <person name="Pickel B."/>
            <person name="Atanasova L."/>
            <person name="Karlsson M."/>
            <person name="Huettel B."/>
            <person name="Barry K.W."/>
            <person name="Haridas S."/>
            <person name="Chen C."/>
            <person name="Bauer D."/>
            <person name="Andreopoulos W."/>
            <person name="Pangilinan J."/>
            <person name="LaButti K."/>
            <person name="Riley R."/>
            <person name="Lipzen A."/>
            <person name="Clum A."/>
            <person name="Drula E."/>
            <person name="Henrissat B."/>
            <person name="Kohler A."/>
            <person name="Grigoriev I.V."/>
            <person name="Martin F.M."/>
            <person name="Hacquard S."/>
        </authorList>
    </citation>
    <scope>NUCLEOTIDE SEQUENCE [LARGE SCALE GENOMIC DNA]</scope>
    <source>
        <strain evidence="1 2">MPI-SDFR-AT-0079</strain>
    </source>
</reference>
<sequence length="254" mass="27588">MASPFSMVHPCPPTDQGGQIHTGSTARGRYLSKSLPLDQYCPRTTPAPCGVRARARGPWHVLRPHLPASTHPVGLALCLLLGTACTRPRLAAHLGLLPVALSRCRLPRWLPRHCPTPYFPTTRVGGSSRITHGLPARGSVFDTQPSLRILTMSAYVVGDARHGAALACPPIFGNDRVCDFPTGLRDWGRVTDVRQTVATSRKGRAGLARFHGKRAEGGWMALHWWRGTDRQGSRQDAPFPEAAGTMVWTQSIGS</sequence>
<keyword evidence="2" id="KW-1185">Reference proteome</keyword>
<dbReference type="Proteomes" id="UP000724584">
    <property type="component" value="Unassembled WGS sequence"/>
</dbReference>
<name>A0ACB7PKQ7_9PEZI</name>
<accession>A0ACB7PKQ7</accession>
<protein>
    <submittedName>
        <fullName evidence="1">Uncharacterized protein</fullName>
    </submittedName>
</protein>
<proteinExistence type="predicted"/>
<evidence type="ECO:0000313" key="1">
    <source>
        <dbReference type="EMBL" id="KAH6649439.1"/>
    </source>
</evidence>
<dbReference type="EMBL" id="JAGIZQ010000001">
    <property type="protein sequence ID" value="KAH6649439.1"/>
    <property type="molecule type" value="Genomic_DNA"/>
</dbReference>
<comment type="caution">
    <text evidence="1">The sequence shown here is derived from an EMBL/GenBank/DDBJ whole genome shotgun (WGS) entry which is preliminary data.</text>
</comment>
<organism evidence="1 2">
    <name type="scientific">Chaetomium tenue</name>
    <dbReference type="NCBI Taxonomy" id="1854479"/>
    <lineage>
        <taxon>Eukaryota</taxon>
        <taxon>Fungi</taxon>
        <taxon>Dikarya</taxon>
        <taxon>Ascomycota</taxon>
        <taxon>Pezizomycotina</taxon>
        <taxon>Sordariomycetes</taxon>
        <taxon>Sordariomycetidae</taxon>
        <taxon>Sordariales</taxon>
        <taxon>Chaetomiaceae</taxon>
        <taxon>Chaetomium</taxon>
    </lineage>
</organism>
<evidence type="ECO:0000313" key="2">
    <source>
        <dbReference type="Proteomes" id="UP000724584"/>
    </source>
</evidence>